<feature type="region of interest" description="Disordered" evidence="1">
    <location>
        <begin position="75"/>
        <end position="115"/>
    </location>
</feature>
<comment type="caution">
    <text evidence="3">The sequence shown here is derived from an EMBL/GenBank/DDBJ whole genome shotgun (WGS) entry which is preliminary data.</text>
</comment>
<keyword evidence="2" id="KW-0472">Membrane</keyword>
<keyword evidence="2" id="KW-1133">Transmembrane helix</keyword>
<sequence length="115" mass="12552">MSPRTRAAQAYKPALASIQFIQAGARQTARRAYAEKAAPTRPDAPRDMSSSIPLIATGGILAFLPFYYLFHSTKPSASGNAEMTQARRQGNPANEYRDPRDSPAKTLKQKKAKEG</sequence>
<accession>W9WG98</accession>
<dbReference type="GeneID" id="19194823"/>
<feature type="region of interest" description="Disordered" evidence="1">
    <location>
        <begin position="29"/>
        <end position="49"/>
    </location>
</feature>
<feature type="compositionally biased region" description="Polar residues" evidence="1">
    <location>
        <begin position="75"/>
        <end position="92"/>
    </location>
</feature>
<reference evidence="3 4" key="1">
    <citation type="submission" date="2013-03" db="EMBL/GenBank/DDBJ databases">
        <title>The Genome Sequence of Cladophialophora psammophila CBS 110553.</title>
        <authorList>
            <consortium name="The Broad Institute Genomics Platform"/>
            <person name="Cuomo C."/>
            <person name="de Hoog S."/>
            <person name="Gorbushina A."/>
            <person name="Walker B."/>
            <person name="Young S.K."/>
            <person name="Zeng Q."/>
            <person name="Gargeya S."/>
            <person name="Fitzgerald M."/>
            <person name="Haas B."/>
            <person name="Abouelleil A."/>
            <person name="Allen A.W."/>
            <person name="Alvarado L."/>
            <person name="Arachchi H.M."/>
            <person name="Berlin A.M."/>
            <person name="Chapman S.B."/>
            <person name="Gainer-Dewar J."/>
            <person name="Goldberg J."/>
            <person name="Griggs A."/>
            <person name="Gujja S."/>
            <person name="Hansen M."/>
            <person name="Howarth C."/>
            <person name="Imamovic A."/>
            <person name="Ireland A."/>
            <person name="Larimer J."/>
            <person name="McCowan C."/>
            <person name="Murphy C."/>
            <person name="Pearson M."/>
            <person name="Poon T.W."/>
            <person name="Priest M."/>
            <person name="Roberts A."/>
            <person name="Saif S."/>
            <person name="Shea T."/>
            <person name="Sisk P."/>
            <person name="Sykes S."/>
            <person name="Wortman J."/>
            <person name="Nusbaum C."/>
            <person name="Birren B."/>
        </authorList>
    </citation>
    <scope>NUCLEOTIDE SEQUENCE [LARGE SCALE GENOMIC DNA]</scope>
    <source>
        <strain evidence="3 4">CBS 110553</strain>
    </source>
</reference>
<dbReference type="eggNOG" id="ENOG502RAYC">
    <property type="taxonomic scope" value="Eukaryota"/>
</dbReference>
<gene>
    <name evidence="3" type="ORF">A1O5_10128</name>
</gene>
<name>W9WG98_9EURO</name>
<organism evidence="3 4">
    <name type="scientific">Cladophialophora psammophila CBS 110553</name>
    <dbReference type="NCBI Taxonomy" id="1182543"/>
    <lineage>
        <taxon>Eukaryota</taxon>
        <taxon>Fungi</taxon>
        <taxon>Dikarya</taxon>
        <taxon>Ascomycota</taxon>
        <taxon>Pezizomycotina</taxon>
        <taxon>Eurotiomycetes</taxon>
        <taxon>Chaetothyriomycetidae</taxon>
        <taxon>Chaetothyriales</taxon>
        <taxon>Herpotrichiellaceae</taxon>
        <taxon>Cladophialophora</taxon>
    </lineage>
</organism>
<dbReference type="HOGENOM" id="CLU_166264_0_0_1"/>
<protein>
    <submittedName>
        <fullName evidence="3">Uncharacterized protein</fullName>
    </submittedName>
</protein>
<dbReference type="Proteomes" id="UP000019471">
    <property type="component" value="Unassembled WGS sequence"/>
</dbReference>
<keyword evidence="4" id="KW-1185">Reference proteome</keyword>
<dbReference type="AlphaFoldDB" id="W9WG98"/>
<proteinExistence type="predicted"/>
<evidence type="ECO:0000313" key="4">
    <source>
        <dbReference type="Proteomes" id="UP000019471"/>
    </source>
</evidence>
<dbReference type="OrthoDB" id="4152154at2759"/>
<evidence type="ECO:0000256" key="2">
    <source>
        <dbReference type="SAM" id="Phobius"/>
    </source>
</evidence>
<evidence type="ECO:0000313" key="3">
    <source>
        <dbReference type="EMBL" id="EXJ66933.1"/>
    </source>
</evidence>
<evidence type="ECO:0000256" key="1">
    <source>
        <dbReference type="SAM" id="MobiDB-lite"/>
    </source>
</evidence>
<keyword evidence="2" id="KW-0812">Transmembrane</keyword>
<dbReference type="EMBL" id="AMGX01000018">
    <property type="protein sequence ID" value="EXJ66933.1"/>
    <property type="molecule type" value="Genomic_DNA"/>
</dbReference>
<feature type="transmembrane region" description="Helical" evidence="2">
    <location>
        <begin position="50"/>
        <end position="70"/>
    </location>
</feature>
<dbReference type="RefSeq" id="XP_007748896.1">
    <property type="nucleotide sequence ID" value="XM_007750706.1"/>
</dbReference>